<keyword evidence="1" id="KW-0597">Phosphoprotein</keyword>
<keyword evidence="4" id="KW-0808">Transferase</keyword>
<dbReference type="GO" id="GO:0016020">
    <property type="term" value="C:membrane"/>
    <property type="evidence" value="ECO:0007669"/>
    <property type="project" value="InterPro"/>
</dbReference>
<proteinExistence type="predicted"/>
<dbReference type="FunFam" id="1.20.120.1530:FF:000001">
    <property type="entry name" value="Two-component osmosensing histidine kinase"/>
    <property type="match status" value="1"/>
</dbReference>
<gene>
    <name evidence="4" type="ORF">AVDCRST_MAG91-1536</name>
</gene>
<dbReference type="Gene3D" id="1.20.120.1530">
    <property type="match status" value="4"/>
</dbReference>
<dbReference type="SMART" id="SM00304">
    <property type="entry name" value="HAMP"/>
    <property type="match status" value="6"/>
</dbReference>
<name>A0A6J4SZ25_9SPHN</name>
<dbReference type="FunFam" id="1.20.120.1530:FF:000002">
    <property type="entry name" value="Two-component osmosensing histidine kinase"/>
    <property type="match status" value="3"/>
</dbReference>
<dbReference type="Pfam" id="PF18947">
    <property type="entry name" value="HAMP_2"/>
    <property type="match status" value="3"/>
</dbReference>
<feature type="domain" description="HAMP" evidence="3">
    <location>
        <begin position="98"/>
        <end position="155"/>
    </location>
</feature>
<dbReference type="AlphaFoldDB" id="A0A6J4SZ25"/>
<reference evidence="4" key="1">
    <citation type="submission" date="2020-02" db="EMBL/GenBank/DDBJ databases">
        <authorList>
            <person name="Meier V. D."/>
        </authorList>
    </citation>
    <scope>NUCLEOTIDE SEQUENCE</scope>
    <source>
        <strain evidence="4">AVDCRST_MAG91</strain>
    </source>
</reference>
<dbReference type="SUPFAM" id="SSF58104">
    <property type="entry name" value="Methyl-accepting chemotaxis protein (MCP) signaling domain"/>
    <property type="match status" value="3"/>
</dbReference>
<dbReference type="PANTHER" id="PTHR45339">
    <property type="entry name" value="HYBRID SIGNAL TRANSDUCTION HISTIDINE KINASE J"/>
    <property type="match status" value="1"/>
</dbReference>
<keyword evidence="4" id="KW-0418">Kinase</keyword>
<feature type="domain" description="HAMP" evidence="3">
    <location>
        <begin position="563"/>
        <end position="615"/>
    </location>
</feature>
<organism evidence="4">
    <name type="scientific">uncultured Sphingomonadaceae bacterium</name>
    <dbReference type="NCBI Taxonomy" id="169976"/>
    <lineage>
        <taxon>Bacteria</taxon>
        <taxon>Pseudomonadati</taxon>
        <taxon>Pseudomonadota</taxon>
        <taxon>Alphaproteobacteria</taxon>
        <taxon>Sphingomonadales</taxon>
        <taxon>Sphingomonadaceae</taxon>
        <taxon>environmental samples</taxon>
    </lineage>
</organism>
<dbReference type="InterPro" id="IPR003660">
    <property type="entry name" value="HAMP_dom"/>
</dbReference>
<feature type="domain" description="HAMP" evidence="3">
    <location>
        <begin position="287"/>
        <end position="339"/>
    </location>
</feature>
<dbReference type="GO" id="GO:0016301">
    <property type="term" value="F:kinase activity"/>
    <property type="evidence" value="ECO:0007669"/>
    <property type="project" value="UniProtKB-KW"/>
</dbReference>
<dbReference type="PANTHER" id="PTHR45339:SF1">
    <property type="entry name" value="HYBRID SIGNAL TRANSDUCTION HISTIDINE KINASE J"/>
    <property type="match status" value="1"/>
</dbReference>
<evidence type="ECO:0000313" key="4">
    <source>
        <dbReference type="EMBL" id="CAA9509456.1"/>
    </source>
</evidence>
<protein>
    <submittedName>
        <fullName evidence="4">Probable sensory histidine kinase</fullName>
    </submittedName>
</protein>
<accession>A0A6J4SZ25</accession>
<feature type="domain" description="HAMP" evidence="3">
    <location>
        <begin position="195"/>
        <end position="247"/>
    </location>
</feature>
<dbReference type="EMBL" id="CADCVX010000298">
    <property type="protein sequence ID" value="CAA9509456.1"/>
    <property type="molecule type" value="Genomic_DNA"/>
</dbReference>
<dbReference type="PROSITE" id="PS50885">
    <property type="entry name" value="HAMP"/>
    <property type="match status" value="6"/>
</dbReference>
<dbReference type="CDD" id="cd06225">
    <property type="entry name" value="HAMP"/>
    <property type="match status" value="6"/>
</dbReference>
<feature type="non-terminal residue" evidence="4">
    <location>
        <position position="638"/>
    </location>
</feature>
<evidence type="ECO:0000256" key="1">
    <source>
        <dbReference type="ARBA" id="ARBA00022553"/>
    </source>
</evidence>
<feature type="domain" description="HAMP" evidence="3">
    <location>
        <begin position="379"/>
        <end position="431"/>
    </location>
</feature>
<sequence length="638" mass="67700">MNVEISRDHLDRRQLLGALRALHKGDFEVRLPEDLPGVDTDIAKIFNEVVSLNQEMAAELERLSVVVGKEGKINQRGRVKNATGGWETAIRSVNDLIEDMVQPTAEVARVIGAVAKGDLSQSMAVEIDGRALRGEFLRIGKVVNTMVEQLASFASEVTRVAREVGTEGKLGGQAKVRGVAGTWKDLTDNVNAMATNLTGQVRNIAEVTTAVASGDLSKKITVEVKGEILELKNTINTMVDQLNGFASEVTRVAREVGTEGKLGGQAQVPGVAGTWKDLTDNVNLMADNLTGQVRNIAEVTTAVASGDLSKKITVDVKGEILELKNTINVMVDQLNGFASEVTRVAREVGTEGKLGGQAQVPGVAGTWADLTDNVNLMAANLTGQVRNIADVTTAVAKGDLSKKITVEVKGEILELKNTINTMVDQLNGFASEVTRVAREVGTEGRLGGQAQVEGVAGTWKDLTDNVNAMAGNLTGQVRNIAEVTTAVARGDLSKKITVEVQGEILELKNTINTMVDQLNSFASEVTRVAREVGSDGKLGGQADVKGVGGTWKDLTDNVNELAANLTGQVRNIAEVTTAVALGDLSKKITVDVKGEILELKNTINTMVDQLNGFASEVTRVAREVGTEGRLGGQAQVRG</sequence>
<feature type="domain" description="HAMP" evidence="3">
    <location>
        <begin position="471"/>
        <end position="523"/>
    </location>
</feature>
<keyword evidence="2" id="KW-0902">Two-component regulatory system</keyword>
<evidence type="ECO:0000256" key="2">
    <source>
        <dbReference type="ARBA" id="ARBA00023012"/>
    </source>
</evidence>
<dbReference type="Pfam" id="PF00672">
    <property type="entry name" value="HAMP"/>
    <property type="match status" value="3"/>
</dbReference>
<evidence type="ECO:0000259" key="3">
    <source>
        <dbReference type="PROSITE" id="PS50885"/>
    </source>
</evidence>
<dbReference type="GO" id="GO:0000160">
    <property type="term" value="P:phosphorelay signal transduction system"/>
    <property type="evidence" value="ECO:0007669"/>
    <property type="project" value="UniProtKB-KW"/>
</dbReference>